<name>A0ABZ2ABK1_STRNV</name>
<sequence>MRGNGINRAQFLGGAAAVGVAGVAGSFAAGRAGAAQRPAAAGRGGRSGGVRHRGVMYEVVTGESPATSWQADRMRADLRAVKNDLRANTVSVFGDGVDRLGATASEAAERGLNVWLQPRLADRPHSEILDHLAATGEHAERLRRQGADVHLSVGCEFFLFVPGIVPGDNALERVRNLLAGTVDPELMQRRLTSFISRAAKVGRSVFHGPLTYGAAHEDEVDWDLFDIVSVNYYSYFRRRSEYVAELAPYLRLGKPVAITECGTCTYVGAPEAGGMGWDVFDEETGEIKADLVRSERVQAAYLSDVLDVFESMNLYASLVYNFVSPDSQHRPGDPRRDLDMVGYSLTKTLKDDPDDPDSDWHWEPKESFHAVARHYGRGRG</sequence>
<accession>A0ABZ2ABK1</accession>
<gene>
    <name evidence="1" type="ORF">OG442_33620</name>
</gene>
<dbReference type="SUPFAM" id="SSF51445">
    <property type="entry name" value="(Trans)glycosidases"/>
    <property type="match status" value="1"/>
</dbReference>
<evidence type="ECO:0000313" key="2">
    <source>
        <dbReference type="Proteomes" id="UP001432209"/>
    </source>
</evidence>
<dbReference type="PROSITE" id="PS51318">
    <property type="entry name" value="TAT"/>
    <property type="match status" value="1"/>
</dbReference>
<evidence type="ECO:0000313" key="1">
    <source>
        <dbReference type="EMBL" id="WUX56070.1"/>
    </source>
</evidence>
<proteinExistence type="predicted"/>
<protein>
    <submittedName>
        <fullName evidence="1">Abortive phage infection protein</fullName>
    </submittedName>
</protein>
<dbReference type="EMBL" id="CP109495">
    <property type="protein sequence ID" value="WUX56070.1"/>
    <property type="molecule type" value="Genomic_DNA"/>
</dbReference>
<keyword evidence="2" id="KW-1185">Reference proteome</keyword>
<organism evidence="1 2">
    <name type="scientific">Streptomyces niveus</name>
    <name type="common">Streptomyces spheroides</name>
    <dbReference type="NCBI Taxonomy" id="193462"/>
    <lineage>
        <taxon>Bacteria</taxon>
        <taxon>Bacillati</taxon>
        <taxon>Actinomycetota</taxon>
        <taxon>Actinomycetes</taxon>
        <taxon>Kitasatosporales</taxon>
        <taxon>Streptomycetaceae</taxon>
        <taxon>Streptomyces</taxon>
    </lineage>
</organism>
<dbReference type="InterPro" id="IPR017853">
    <property type="entry name" value="GH"/>
</dbReference>
<reference evidence="1" key="1">
    <citation type="submission" date="2022-10" db="EMBL/GenBank/DDBJ databases">
        <title>The complete genomes of actinobacterial strains from the NBC collection.</title>
        <authorList>
            <person name="Joergensen T.S."/>
            <person name="Alvarez Arevalo M."/>
            <person name="Sterndorff E.B."/>
            <person name="Faurdal D."/>
            <person name="Vuksanovic O."/>
            <person name="Mourched A.-S."/>
            <person name="Charusanti P."/>
            <person name="Shaw S."/>
            <person name="Blin K."/>
            <person name="Weber T."/>
        </authorList>
    </citation>
    <scope>NUCLEOTIDE SEQUENCE</scope>
    <source>
        <strain evidence="1">NBC_01432</strain>
    </source>
</reference>
<dbReference type="Proteomes" id="UP001432209">
    <property type="component" value="Chromosome"/>
</dbReference>
<dbReference type="Gene3D" id="3.20.20.80">
    <property type="entry name" value="Glycosidases"/>
    <property type="match status" value="1"/>
</dbReference>
<dbReference type="InterPro" id="IPR006311">
    <property type="entry name" value="TAT_signal"/>
</dbReference>
<dbReference type="RefSeq" id="WP_329080410.1">
    <property type="nucleotide sequence ID" value="NZ_CP109495.1"/>
</dbReference>